<dbReference type="InterPro" id="IPR013767">
    <property type="entry name" value="PAS_fold"/>
</dbReference>
<dbReference type="InterPro" id="IPR004358">
    <property type="entry name" value="Sig_transdc_His_kin-like_C"/>
</dbReference>
<accession>A0ABT2MWB7</accession>
<dbReference type="SUPFAM" id="SSF55785">
    <property type="entry name" value="PYP-like sensor domain (PAS domain)"/>
    <property type="match status" value="6"/>
</dbReference>
<dbReference type="SMART" id="SM00388">
    <property type="entry name" value="HisKA"/>
    <property type="match status" value="1"/>
</dbReference>
<dbReference type="SMART" id="SM00086">
    <property type="entry name" value="PAC"/>
    <property type="match status" value="5"/>
</dbReference>
<dbReference type="InterPro" id="IPR005467">
    <property type="entry name" value="His_kinase_dom"/>
</dbReference>
<evidence type="ECO:0000256" key="7">
    <source>
        <dbReference type="SAM" id="Coils"/>
    </source>
</evidence>
<dbReference type="Gene3D" id="3.30.450.40">
    <property type="match status" value="1"/>
</dbReference>
<dbReference type="SUPFAM" id="SSF47384">
    <property type="entry name" value="Homodimeric domain of signal transducing histidine kinase"/>
    <property type="match status" value="1"/>
</dbReference>
<dbReference type="EC" id="2.7.13.3" evidence="2"/>
<feature type="domain" description="PAS" evidence="9">
    <location>
        <begin position="139"/>
        <end position="188"/>
    </location>
</feature>
<dbReference type="InterPro" id="IPR029016">
    <property type="entry name" value="GAF-like_dom_sf"/>
</dbReference>
<dbReference type="PANTHER" id="PTHR43304:SF1">
    <property type="entry name" value="PAC DOMAIN-CONTAINING PROTEIN"/>
    <property type="match status" value="1"/>
</dbReference>
<dbReference type="PANTHER" id="PTHR43304">
    <property type="entry name" value="PHYTOCHROME-LIKE PROTEIN CPH1"/>
    <property type="match status" value="1"/>
</dbReference>
<dbReference type="CDD" id="cd00082">
    <property type="entry name" value="HisKA"/>
    <property type="match status" value="1"/>
</dbReference>
<protein>
    <recommendedName>
        <fullName evidence="2">histidine kinase</fullName>
        <ecNumber evidence="2">2.7.13.3</ecNumber>
    </recommendedName>
</protein>
<dbReference type="SMART" id="SM00387">
    <property type="entry name" value="HATPase_c"/>
    <property type="match status" value="1"/>
</dbReference>
<evidence type="ECO:0000259" key="9">
    <source>
        <dbReference type="PROSITE" id="PS50112"/>
    </source>
</evidence>
<dbReference type="InterPro" id="IPR036890">
    <property type="entry name" value="HATPase_C_sf"/>
</dbReference>
<feature type="domain" description="Histidine kinase" evidence="8">
    <location>
        <begin position="983"/>
        <end position="1250"/>
    </location>
</feature>
<feature type="domain" description="PAS" evidence="9">
    <location>
        <begin position="1"/>
        <end position="34"/>
    </location>
</feature>
<reference evidence="11 12" key="1">
    <citation type="journal article" date="2022" name="Front. Microbiol.">
        <title>High genomic differentiation and limited gene flow indicate recent cryptic speciation within the genus Laspinema (cyanobacteria).</title>
        <authorList>
            <person name="Stanojkovic A."/>
            <person name="Skoupy S."/>
            <person name="Skaloud P."/>
            <person name="Dvorak P."/>
        </authorList>
    </citation>
    <scope>NUCLEOTIDE SEQUENCE [LARGE SCALE GENOMIC DNA]</scope>
    <source>
        <strain evidence="11 12">D2a</strain>
    </source>
</reference>
<dbReference type="NCBIfam" id="TIGR00229">
    <property type="entry name" value="sensory_box"/>
    <property type="match status" value="4"/>
</dbReference>
<feature type="coiled-coil region" evidence="7">
    <location>
        <begin position="944"/>
        <end position="974"/>
    </location>
</feature>
<dbReference type="InterPro" id="IPR003594">
    <property type="entry name" value="HATPase_dom"/>
</dbReference>
<feature type="domain" description="PAC" evidence="10">
    <location>
        <begin position="582"/>
        <end position="634"/>
    </location>
</feature>
<dbReference type="InterPro" id="IPR000700">
    <property type="entry name" value="PAS-assoc_C"/>
</dbReference>
<dbReference type="Pfam" id="PF00989">
    <property type="entry name" value="PAS"/>
    <property type="match status" value="1"/>
</dbReference>
<gene>
    <name evidence="11" type="ORF">NG799_18370</name>
</gene>
<keyword evidence="3" id="KW-0597">Phosphoprotein</keyword>
<keyword evidence="6" id="KW-0902">Two-component regulatory system</keyword>
<feature type="domain" description="PAS" evidence="9">
    <location>
        <begin position="246"/>
        <end position="290"/>
    </location>
</feature>
<evidence type="ECO:0000259" key="8">
    <source>
        <dbReference type="PROSITE" id="PS50109"/>
    </source>
</evidence>
<dbReference type="EMBL" id="JAMXFF010000029">
    <property type="protein sequence ID" value="MCT7968280.1"/>
    <property type="molecule type" value="Genomic_DNA"/>
</dbReference>
<evidence type="ECO:0000256" key="6">
    <source>
        <dbReference type="ARBA" id="ARBA00023012"/>
    </source>
</evidence>
<dbReference type="SMART" id="SM00065">
    <property type="entry name" value="GAF"/>
    <property type="match status" value="1"/>
</dbReference>
<dbReference type="Gene3D" id="3.30.565.10">
    <property type="entry name" value="Histidine kinase-like ATPase, C-terminal domain"/>
    <property type="match status" value="1"/>
</dbReference>
<dbReference type="Pfam" id="PF08447">
    <property type="entry name" value="PAS_3"/>
    <property type="match status" value="4"/>
</dbReference>
<dbReference type="SUPFAM" id="SSF55874">
    <property type="entry name" value="ATPase domain of HSP90 chaperone/DNA topoisomerase II/histidine kinase"/>
    <property type="match status" value="1"/>
</dbReference>
<keyword evidence="4" id="KW-0808">Transferase</keyword>
<dbReference type="Pfam" id="PF02518">
    <property type="entry name" value="HATPase_c"/>
    <property type="match status" value="1"/>
</dbReference>
<dbReference type="InterPro" id="IPR003018">
    <property type="entry name" value="GAF"/>
</dbReference>
<sequence length="1260" mass="142993">MSRIFDEVQEGILFINVRGDRLDYLNRAAAQLFGGTVAGFENQAELWTEGIEPQWRSQVIQALAQVWETETVEVNYSIVGIDGQLRDLHSKFWAIADDEGTPVRIEGTLNERRQPEKLETAIAQWFNLSLDLLCIAGTDGYFKQLNPMWETTLGYTTEELLSISFLELVHPDDVASTLAEVEKLSKSKNSIYFENRYRCRDGSYKWMGWTSSTVQGDVIYAVARDISAHKQMEAERERLLASVQESETRYRSVLSAMSEGVVMQDANGIIYTYNQSASRILGLSLEQMMGWIAIDPRWQAVKEDGSPFPAEEYPLAVTLRTGESFRDRIMGIHKPDGSLTWILVNSQALFRPNETELYAAVSTFTDISDRISAEALVRESEAKFRAAFEQAAVGIAHLGLGGNWIEVNQKLCDSLGYTRQELLTLTYQDITHPEDAEFDGNAERQLYDGTLNSIIFEKRYRHKNGSTVWVNVTASMIRNDAGEPQYFLAVIEDISDRKQVEITLQQSQRILEEAQQIAHLGNWEFDVVTGKITWSKELFRIYDFDMEQEAPSFPQLLQKLHPQDAEALTNRVEKAVTLAIPYELEHRLIHGNGSIRYVHAKAKVDQNSQGEVVRLFGTVLDITTRKKIEQELQEREQFLRAIWEGVDYSIFVLEVLECGEFRFAGMNPKMVQTAQLPVEKMLGKTLAEALPPEMAALWRPRYLQCVELRKTLSFEESFVAEGIERWWLMTLSPLQDSHDRIDRIIATTIDISDRKQAELALQHSEAQYRELAQREALLNRIATQIRNSLDLDTILDSVVQEIQQVMEIDRCHFLWYRDNETEPFWEVVAESRNPGLINLIGCYSIEQAGPMVNGLLKGEMLKFDDINEVNDSTLHEFLRNLQYGAILAMPIQTETGRIGVISCSCHHRTKAWKSEDLELLSAVCDQLAIAINQAELYTQARRSAQIAEGKSQELQQTLQELQRTQSQLIQTEKMSSLGQLVAGVAHEINNPVNFIYGNLTHADDYMQDLLNLVGLYRTHYPESTLEIEEEIDRIDLDYLVEDFPQILASMKLGANRIRDIVKSLRTFSRLDESDMKSVDLHENIDSTLMILQNRIKGKSDRPSIQVIKEYGQIPEITCYVGQINQVFMNILGNAIDALEMKEEDGVKNGTNDVLLQPTVQLPEPFIRITTTLSEGNRVKIAIADNGIGMKPEVISKIFDPFYTTKPIGKGTGLGLAISYEIIVEKHGGTMQCLSEIGKGTEFIIQIPLEQTLNLGNPSGE</sequence>
<keyword evidence="12" id="KW-1185">Reference proteome</keyword>
<dbReference type="PROSITE" id="PS50109">
    <property type="entry name" value="HIS_KIN"/>
    <property type="match status" value="1"/>
</dbReference>
<dbReference type="InterPro" id="IPR001610">
    <property type="entry name" value="PAC"/>
</dbReference>
<dbReference type="InterPro" id="IPR052162">
    <property type="entry name" value="Sensor_kinase/Photoreceptor"/>
</dbReference>
<evidence type="ECO:0000256" key="1">
    <source>
        <dbReference type="ARBA" id="ARBA00000085"/>
    </source>
</evidence>
<evidence type="ECO:0000259" key="10">
    <source>
        <dbReference type="PROSITE" id="PS50113"/>
    </source>
</evidence>
<dbReference type="PROSITE" id="PS50112">
    <property type="entry name" value="PAS"/>
    <property type="match status" value="4"/>
</dbReference>
<feature type="domain" description="PAS" evidence="9">
    <location>
        <begin position="380"/>
        <end position="437"/>
    </location>
</feature>
<evidence type="ECO:0000256" key="4">
    <source>
        <dbReference type="ARBA" id="ARBA00022679"/>
    </source>
</evidence>
<dbReference type="InterPro" id="IPR035965">
    <property type="entry name" value="PAS-like_dom_sf"/>
</dbReference>
<evidence type="ECO:0000256" key="5">
    <source>
        <dbReference type="ARBA" id="ARBA00022777"/>
    </source>
</evidence>
<dbReference type="InterPro" id="IPR000014">
    <property type="entry name" value="PAS"/>
</dbReference>
<comment type="caution">
    <text evidence="11">The sequence shown here is derived from an EMBL/GenBank/DDBJ whole genome shotgun (WGS) entry which is preliminary data.</text>
</comment>
<proteinExistence type="predicted"/>
<feature type="domain" description="PAC" evidence="10">
    <location>
        <begin position="323"/>
        <end position="379"/>
    </location>
</feature>
<feature type="domain" description="PAC" evidence="10">
    <location>
        <begin position="710"/>
        <end position="763"/>
    </location>
</feature>
<dbReference type="RefSeq" id="WP_368007813.1">
    <property type="nucleotide sequence ID" value="NZ_JAMXFF010000029.1"/>
</dbReference>
<dbReference type="InterPro" id="IPR036097">
    <property type="entry name" value="HisK_dim/P_sf"/>
</dbReference>
<dbReference type="Proteomes" id="UP001525890">
    <property type="component" value="Unassembled WGS sequence"/>
</dbReference>
<dbReference type="Gene3D" id="2.10.70.100">
    <property type="match status" value="1"/>
</dbReference>
<dbReference type="CDD" id="cd00130">
    <property type="entry name" value="PAS"/>
    <property type="match status" value="5"/>
</dbReference>
<comment type="catalytic activity">
    <reaction evidence="1">
        <text>ATP + protein L-histidine = ADP + protein N-phospho-L-histidine.</text>
        <dbReference type="EC" id="2.7.13.3"/>
    </reaction>
</comment>
<evidence type="ECO:0000256" key="3">
    <source>
        <dbReference type="ARBA" id="ARBA00022553"/>
    </source>
</evidence>
<dbReference type="PROSITE" id="PS50113">
    <property type="entry name" value="PAC"/>
    <property type="match status" value="4"/>
</dbReference>
<keyword evidence="5" id="KW-0418">Kinase</keyword>
<dbReference type="PRINTS" id="PR00344">
    <property type="entry name" value="BCTRLSENSOR"/>
</dbReference>
<evidence type="ECO:0000313" key="11">
    <source>
        <dbReference type="EMBL" id="MCT7968280.1"/>
    </source>
</evidence>
<organism evidence="11 12">
    <name type="scientific">Laspinema palackyanum D2a</name>
    <dbReference type="NCBI Taxonomy" id="2953684"/>
    <lineage>
        <taxon>Bacteria</taxon>
        <taxon>Bacillati</taxon>
        <taxon>Cyanobacteriota</taxon>
        <taxon>Cyanophyceae</taxon>
        <taxon>Oscillatoriophycideae</taxon>
        <taxon>Oscillatoriales</taxon>
        <taxon>Laspinemataceae</taxon>
        <taxon>Laspinema</taxon>
        <taxon>Laspinema palackyanum</taxon>
    </lineage>
</organism>
<dbReference type="SMART" id="SM00091">
    <property type="entry name" value="PAS"/>
    <property type="match status" value="6"/>
</dbReference>
<evidence type="ECO:0000313" key="12">
    <source>
        <dbReference type="Proteomes" id="UP001525890"/>
    </source>
</evidence>
<name>A0ABT2MWB7_9CYAN</name>
<evidence type="ECO:0000256" key="2">
    <source>
        <dbReference type="ARBA" id="ARBA00012438"/>
    </source>
</evidence>
<dbReference type="InterPro" id="IPR003661">
    <property type="entry name" value="HisK_dim/P_dom"/>
</dbReference>
<dbReference type="SUPFAM" id="SSF55781">
    <property type="entry name" value="GAF domain-like"/>
    <property type="match status" value="1"/>
</dbReference>
<feature type="domain" description="PAC" evidence="10">
    <location>
        <begin position="454"/>
        <end position="506"/>
    </location>
</feature>
<dbReference type="Pfam" id="PF08448">
    <property type="entry name" value="PAS_4"/>
    <property type="match status" value="1"/>
</dbReference>
<dbReference type="InterPro" id="IPR013655">
    <property type="entry name" value="PAS_fold_3"/>
</dbReference>
<dbReference type="Pfam" id="PF01590">
    <property type="entry name" value="GAF"/>
    <property type="match status" value="1"/>
</dbReference>
<dbReference type="Gene3D" id="1.10.287.130">
    <property type="match status" value="1"/>
</dbReference>
<keyword evidence="7" id="KW-0175">Coiled coil</keyword>
<dbReference type="InterPro" id="IPR013656">
    <property type="entry name" value="PAS_4"/>
</dbReference>
<dbReference type="Gene3D" id="3.30.450.20">
    <property type="entry name" value="PAS domain"/>
    <property type="match status" value="6"/>
</dbReference>